<proteinExistence type="predicted"/>
<dbReference type="Pfam" id="PF19480">
    <property type="entry name" value="DUF6016"/>
    <property type="match status" value="1"/>
</dbReference>
<dbReference type="KEGG" id="sdr:SCD_n00425"/>
<dbReference type="Gene3D" id="2.60.120.10">
    <property type="entry name" value="Jelly Rolls"/>
    <property type="match status" value="1"/>
</dbReference>
<protein>
    <recommendedName>
        <fullName evidence="1">Cupin fold metalloprotein WbuC cupin domain-containing protein</fullName>
    </recommendedName>
</protein>
<dbReference type="RefSeq" id="WP_009206780.1">
    <property type="nucleotide sequence ID" value="NC_022357.1"/>
</dbReference>
<dbReference type="InterPro" id="IPR011051">
    <property type="entry name" value="RmlC_Cupin_sf"/>
</dbReference>
<organism evidence="2 3">
    <name type="scientific">Sulfuricella denitrificans (strain DSM 22764 / NBRC 105220 / skB26)</name>
    <dbReference type="NCBI Taxonomy" id="1163617"/>
    <lineage>
        <taxon>Bacteria</taxon>
        <taxon>Pseudomonadati</taxon>
        <taxon>Pseudomonadota</taxon>
        <taxon>Betaproteobacteria</taxon>
        <taxon>Nitrosomonadales</taxon>
        <taxon>Sulfuricellaceae</taxon>
        <taxon>Sulfuricella</taxon>
    </lineage>
</organism>
<reference evidence="2 3" key="1">
    <citation type="journal article" date="2012" name="Appl. Environ. Microbiol.">
        <title>Draft genome sequence of a psychrotolerant sulfur-oxidizing bacterium, Sulfuricella denitrificans skB26, and proteomic insights into cold adaptation.</title>
        <authorList>
            <person name="Watanabe T."/>
            <person name="Kojima H."/>
            <person name="Fukui M."/>
        </authorList>
    </citation>
    <scope>NUCLEOTIDE SEQUENCE [LARGE SCALE GENOMIC DNA]</scope>
    <source>
        <strain evidence="3">skB26</strain>
    </source>
</reference>
<dbReference type="SUPFAM" id="SSF51182">
    <property type="entry name" value="RmlC-like cupins"/>
    <property type="match status" value="1"/>
</dbReference>
<accession>S6AID6</accession>
<dbReference type="InterPro" id="IPR046058">
    <property type="entry name" value="WbuC_cupin"/>
</dbReference>
<dbReference type="EMBL" id="AP013066">
    <property type="protein sequence ID" value="BAN34274.1"/>
    <property type="molecule type" value="Genomic_DNA"/>
</dbReference>
<dbReference type="CDD" id="cd07005">
    <property type="entry name" value="cupin_WbuC-like"/>
    <property type="match status" value="1"/>
</dbReference>
<dbReference type="Proteomes" id="UP000015559">
    <property type="component" value="Chromosome"/>
</dbReference>
<dbReference type="STRING" id="1163617.SCD_n00425"/>
<name>S6AID6_SULDS</name>
<evidence type="ECO:0000259" key="1">
    <source>
        <dbReference type="Pfam" id="PF19480"/>
    </source>
</evidence>
<gene>
    <name evidence="2" type="ORF">SCD_n00425</name>
</gene>
<dbReference type="OrthoDB" id="981227at2"/>
<evidence type="ECO:0000313" key="3">
    <source>
        <dbReference type="Proteomes" id="UP000015559"/>
    </source>
</evidence>
<feature type="domain" description="Cupin fold metalloprotein WbuC cupin" evidence="1">
    <location>
        <begin position="4"/>
        <end position="87"/>
    </location>
</feature>
<evidence type="ECO:0000313" key="2">
    <source>
        <dbReference type="EMBL" id="BAN34274.1"/>
    </source>
</evidence>
<dbReference type="InterPro" id="IPR014710">
    <property type="entry name" value="RmlC-like_jellyroll"/>
</dbReference>
<dbReference type="HOGENOM" id="CLU_121835_0_0_4"/>
<dbReference type="eggNOG" id="COG0662">
    <property type="taxonomic scope" value="Bacteria"/>
</dbReference>
<dbReference type="InterPro" id="IPR027565">
    <property type="entry name" value="Cupin_WbuC"/>
</dbReference>
<dbReference type="NCBIfam" id="TIGR04366">
    <property type="entry name" value="cupin_WbuC"/>
    <property type="match status" value="1"/>
</dbReference>
<sequence>MKRIDQTLLTTLSNQAASSPRKRAHHNLHPQLDDPVQRLCIAMEPGTYVRPHRHMQPETWEILLILSGAVALLTFDDRGKVLKRIELAAGGEVTAVEIPANTWHAVASLKAGTVVFEVKQGPYTTITEANYAPWAPAEGVQAESLEGWYHRAQAGDNVPAYI</sequence>
<keyword evidence="3" id="KW-1185">Reference proteome</keyword>
<dbReference type="AlphaFoldDB" id="S6AID6"/>